<dbReference type="Pfam" id="PF24894">
    <property type="entry name" value="Hexapep_GlmU"/>
    <property type="match status" value="1"/>
</dbReference>
<dbReference type="PROSITE" id="PS00809">
    <property type="entry name" value="ADP_GLC_PYROPHOSPH_2"/>
    <property type="match status" value="1"/>
</dbReference>
<sequence length="399" mass="45692">MKNRKWVAMLLAGGKGTRLNQLTNTIVKPAVPFGGKYRIIDFALSNCKNSGVETVGILTQYRPQALHAHLGHISYWNFYNRYGSLTILPPYQRDNEGVGWYEGTSHAVFQNIDFIEQHSPDYVLILSADQIYKMDYSLMLKQHIETNSDCTIAVVEVPWEDAHRFGILEIDETTYKIKDFVEKPVKPTSNLASMGIYIFKWPVLKEYLIQEEQKEFTHRDFGMDIIPAMLHDGLGLYAYYFNRYWKDVGTVHSFWEANLDLLDKQKNIFLQNTEWRIHTVENNEPPLYLDEKAKVHHSLVSEGCQISGTIEQSVLFKGVKVGKGARIKNAVILPDTIVEENVWIENAVIGSQSLIKQGVIIVSRNPAEHIMVVGNRETVDIMIEEDNLPVNKLKTVISY</sequence>
<dbReference type="InterPro" id="IPR011004">
    <property type="entry name" value="Trimer_LpxA-like_sf"/>
</dbReference>
<dbReference type="EMBL" id="CP126114">
    <property type="protein sequence ID" value="WHY84115.1"/>
    <property type="molecule type" value="Genomic_DNA"/>
</dbReference>
<dbReference type="InterPro" id="IPR056818">
    <property type="entry name" value="GlmU/GlgC-like_hexapep"/>
</dbReference>
<dbReference type="GO" id="GO:0008878">
    <property type="term" value="F:glucose-1-phosphate adenylyltransferase activity"/>
    <property type="evidence" value="ECO:0007669"/>
    <property type="project" value="UniProtKB-UniRule"/>
</dbReference>
<keyword evidence="2 9" id="KW-0321">Glycogen metabolism</keyword>
<dbReference type="SUPFAM" id="SSF51161">
    <property type="entry name" value="Trimeric LpxA-like enzymes"/>
    <property type="match status" value="1"/>
</dbReference>
<evidence type="ECO:0000313" key="12">
    <source>
        <dbReference type="EMBL" id="WHY84115.1"/>
    </source>
</evidence>
<evidence type="ECO:0000259" key="10">
    <source>
        <dbReference type="Pfam" id="PF00483"/>
    </source>
</evidence>
<dbReference type="Gene3D" id="2.160.10.10">
    <property type="entry name" value="Hexapeptide repeat proteins"/>
    <property type="match status" value="1"/>
</dbReference>
<dbReference type="EC" id="2.7.7.27" evidence="9"/>
<feature type="binding site" evidence="9">
    <location>
        <begin position="182"/>
        <end position="183"/>
    </location>
    <ligand>
        <name>alpha-D-glucose 1-phosphate</name>
        <dbReference type="ChEBI" id="CHEBI:58601"/>
    </ligand>
</feature>
<dbReference type="GO" id="GO:0005524">
    <property type="term" value="F:ATP binding"/>
    <property type="evidence" value="ECO:0007669"/>
    <property type="project" value="UniProtKB-KW"/>
</dbReference>
<dbReference type="InterPro" id="IPR011831">
    <property type="entry name" value="ADP-Glc_PPase"/>
</dbReference>
<dbReference type="CDD" id="cd04651">
    <property type="entry name" value="LbH_G1P_AT_C"/>
    <property type="match status" value="1"/>
</dbReference>
<evidence type="ECO:0000256" key="4">
    <source>
        <dbReference type="ARBA" id="ARBA00022695"/>
    </source>
</evidence>
<dbReference type="HAMAP" id="MF_00624">
    <property type="entry name" value="GlgC"/>
    <property type="match status" value="1"/>
</dbReference>
<comment type="catalytic activity">
    <reaction evidence="9">
        <text>alpha-D-glucose 1-phosphate + ATP + H(+) = ADP-alpha-D-glucose + diphosphate</text>
        <dbReference type="Rhea" id="RHEA:12120"/>
        <dbReference type="ChEBI" id="CHEBI:15378"/>
        <dbReference type="ChEBI" id="CHEBI:30616"/>
        <dbReference type="ChEBI" id="CHEBI:33019"/>
        <dbReference type="ChEBI" id="CHEBI:57498"/>
        <dbReference type="ChEBI" id="CHEBI:58601"/>
        <dbReference type="EC" id="2.7.7.27"/>
    </reaction>
</comment>
<dbReference type="RefSeq" id="WP_066088370.1">
    <property type="nucleotide sequence ID" value="NZ_CP126114.1"/>
</dbReference>
<name>A0AA95MLK9_9BACI</name>
<dbReference type="NCBIfam" id="NF003670">
    <property type="entry name" value="PRK05293.1"/>
    <property type="match status" value="1"/>
</dbReference>
<keyword evidence="5 9" id="KW-0547">Nucleotide-binding</keyword>
<feature type="site" description="Could play a key role in the communication between the regulatory and the substrate sites" evidence="9">
    <location>
        <position position="100"/>
    </location>
</feature>
<accession>A0AA95MLK9</accession>
<dbReference type="CDD" id="cd02508">
    <property type="entry name" value="ADP_Glucose_PP"/>
    <property type="match status" value="1"/>
</dbReference>
<feature type="binding site" evidence="9">
    <location>
        <position position="166"/>
    </location>
    <ligand>
        <name>alpha-D-glucose 1-phosphate</name>
        <dbReference type="ChEBI" id="CHEBI:58601"/>
    </ligand>
</feature>
<dbReference type="GO" id="GO:0005978">
    <property type="term" value="P:glycogen biosynthetic process"/>
    <property type="evidence" value="ECO:0007669"/>
    <property type="project" value="UniProtKB-UniRule"/>
</dbReference>
<keyword evidence="7 9" id="KW-0320">Glycogen biosynthesis</keyword>
<evidence type="ECO:0000256" key="6">
    <source>
        <dbReference type="ARBA" id="ARBA00022840"/>
    </source>
</evidence>
<keyword evidence="6 9" id="KW-0067">ATP-binding</keyword>
<dbReference type="AlphaFoldDB" id="A0AA95MLK9"/>
<evidence type="ECO:0000313" key="13">
    <source>
        <dbReference type="Proteomes" id="UP001178288"/>
    </source>
</evidence>
<comment type="function">
    <text evidence="9">Involved in the biosynthesis of ADP-glucose, a building block required for the elongation reactions to produce glycogen. Catalyzes the reaction between ATP and alpha-D-glucose 1-phosphate (G1P) to produce pyrophosphate and ADP-Glc.</text>
</comment>
<feature type="binding site" evidence="9">
    <location>
        <position position="101"/>
    </location>
    <ligand>
        <name>alpha-D-glucose 1-phosphate</name>
        <dbReference type="ChEBI" id="CHEBI:58601"/>
    </ligand>
</feature>
<evidence type="ECO:0000256" key="8">
    <source>
        <dbReference type="ARBA" id="ARBA00023277"/>
    </source>
</evidence>
<dbReference type="KEGG" id="nnv:QNH39_15670"/>
<feature type="binding site" evidence="9">
    <location>
        <position position="193"/>
    </location>
    <ligand>
        <name>alpha-D-glucose 1-phosphate</name>
        <dbReference type="ChEBI" id="CHEBI:58601"/>
    </ligand>
</feature>
<comment type="similarity">
    <text evidence="1 9">Belongs to the bacterial/plant glucose-1-phosphate adenylyltransferase family.</text>
</comment>
<dbReference type="InterPro" id="IPR023049">
    <property type="entry name" value="GlgC_bac"/>
</dbReference>
<protein>
    <recommendedName>
        <fullName evidence="9">Glucose-1-phosphate adenylyltransferase</fullName>
        <ecNumber evidence="9">2.7.7.27</ecNumber>
    </recommendedName>
    <alternativeName>
        <fullName evidence="9">ADP-glucose pyrophosphorylase</fullName>
        <shortName evidence="9">ADPGlc PPase</shortName>
    </alternativeName>
    <alternativeName>
        <fullName evidence="9">ADP-glucose synthase</fullName>
    </alternativeName>
</protein>
<dbReference type="Gene3D" id="3.90.550.10">
    <property type="entry name" value="Spore Coat Polysaccharide Biosynthesis Protein SpsA, Chain A"/>
    <property type="match status" value="1"/>
</dbReference>
<comment type="pathway">
    <text evidence="9">Glycan biosynthesis; glycogen biosynthesis.</text>
</comment>
<dbReference type="Pfam" id="PF00483">
    <property type="entry name" value="NTP_transferase"/>
    <property type="match status" value="1"/>
</dbReference>
<feature type="site" description="Could play a key role in the communication between the regulatory and the substrate sites" evidence="9">
    <location>
        <position position="60"/>
    </location>
</feature>
<reference evidence="12" key="1">
    <citation type="submission" date="2023-05" db="EMBL/GenBank/DDBJ databases">
        <title>Comparative genomics of Bacillaceae isolates and their secondary metabolite potential.</title>
        <authorList>
            <person name="Song L."/>
            <person name="Nielsen L.J."/>
            <person name="Mohite O."/>
            <person name="Xu X."/>
            <person name="Weber T."/>
            <person name="Kovacs A.T."/>
        </authorList>
    </citation>
    <scope>NUCLEOTIDE SEQUENCE</scope>
    <source>
        <strain evidence="12">XLM17</strain>
    </source>
</reference>
<proteinExistence type="inferred from homology"/>
<organism evidence="12 13">
    <name type="scientific">Neobacillus novalis</name>
    <dbReference type="NCBI Taxonomy" id="220687"/>
    <lineage>
        <taxon>Bacteria</taxon>
        <taxon>Bacillati</taxon>
        <taxon>Bacillota</taxon>
        <taxon>Bacilli</taxon>
        <taxon>Bacillales</taxon>
        <taxon>Bacillaceae</taxon>
        <taxon>Neobacillus</taxon>
    </lineage>
</organism>
<keyword evidence="3 9" id="KW-0808">Transferase</keyword>
<dbReference type="PROSITE" id="PS00810">
    <property type="entry name" value="ADP_GLC_PYROPHOSPH_3"/>
    <property type="match status" value="1"/>
</dbReference>
<keyword evidence="8 9" id="KW-0119">Carbohydrate metabolism</keyword>
<dbReference type="PANTHER" id="PTHR43523">
    <property type="entry name" value="GLUCOSE-1-PHOSPHATE ADENYLYLTRANSFERASE-RELATED"/>
    <property type="match status" value="1"/>
</dbReference>
<keyword evidence="13" id="KW-1185">Reference proteome</keyword>
<feature type="domain" description="Nucleotidyl transferase" evidence="10">
    <location>
        <begin position="8"/>
        <end position="263"/>
    </location>
</feature>
<dbReference type="InterPro" id="IPR029044">
    <property type="entry name" value="Nucleotide-diphossugar_trans"/>
</dbReference>
<dbReference type="PANTHER" id="PTHR43523:SF2">
    <property type="entry name" value="GLUCOSE-1-PHOSPHATE ADENYLYLTRANSFERASE"/>
    <property type="match status" value="1"/>
</dbReference>
<dbReference type="InterPro" id="IPR005835">
    <property type="entry name" value="NTP_transferase_dom"/>
</dbReference>
<dbReference type="Proteomes" id="UP001178288">
    <property type="component" value="Chromosome"/>
</dbReference>
<evidence type="ECO:0000256" key="3">
    <source>
        <dbReference type="ARBA" id="ARBA00022679"/>
    </source>
</evidence>
<evidence type="ECO:0000259" key="11">
    <source>
        <dbReference type="Pfam" id="PF24894"/>
    </source>
</evidence>
<evidence type="ECO:0000256" key="2">
    <source>
        <dbReference type="ARBA" id="ARBA00022600"/>
    </source>
</evidence>
<evidence type="ECO:0000256" key="1">
    <source>
        <dbReference type="ARBA" id="ARBA00010443"/>
    </source>
</evidence>
<evidence type="ECO:0000256" key="5">
    <source>
        <dbReference type="ARBA" id="ARBA00022741"/>
    </source>
</evidence>
<dbReference type="SUPFAM" id="SSF53448">
    <property type="entry name" value="Nucleotide-diphospho-sugar transferases"/>
    <property type="match status" value="1"/>
</dbReference>
<dbReference type="InterPro" id="IPR005836">
    <property type="entry name" value="ADP_Glu_pyroP_CS"/>
</dbReference>
<comment type="subunit">
    <text evidence="9">Homotetramer.</text>
</comment>
<evidence type="ECO:0000256" key="9">
    <source>
        <dbReference type="HAMAP-Rule" id="MF_00624"/>
    </source>
</evidence>
<evidence type="ECO:0000256" key="7">
    <source>
        <dbReference type="ARBA" id="ARBA00023056"/>
    </source>
</evidence>
<feature type="domain" description="Glucose-1-phosphate adenylyltransferase/Bifunctional protein GlmU-like C-terminal hexapeptide" evidence="11">
    <location>
        <begin position="291"/>
        <end position="361"/>
    </location>
</feature>
<keyword evidence="4 9" id="KW-0548">Nucleotidyltransferase</keyword>
<gene>
    <name evidence="9" type="primary">glgC</name>
    <name evidence="12" type="ORF">QNH39_15670</name>
</gene>
<dbReference type="NCBIfam" id="TIGR02091">
    <property type="entry name" value="glgC"/>
    <property type="match status" value="1"/>
</dbReference>